<evidence type="ECO:0000256" key="2">
    <source>
        <dbReference type="ARBA" id="ARBA00010617"/>
    </source>
</evidence>
<evidence type="ECO:0000313" key="7">
    <source>
        <dbReference type="EMBL" id="KAF8433485.1"/>
    </source>
</evidence>
<dbReference type="SUPFAM" id="SSF48264">
    <property type="entry name" value="Cytochrome P450"/>
    <property type="match status" value="1"/>
</dbReference>
<dbReference type="InterPro" id="IPR036396">
    <property type="entry name" value="Cyt_P450_sf"/>
</dbReference>
<evidence type="ECO:0000256" key="1">
    <source>
        <dbReference type="ARBA" id="ARBA00001971"/>
    </source>
</evidence>
<dbReference type="AlphaFoldDB" id="A0AAD4GAT3"/>
<gene>
    <name evidence="7" type="ORF">L210DRAFT_3556259</name>
</gene>
<reference evidence="7" key="1">
    <citation type="submission" date="2019-10" db="EMBL/GenBank/DDBJ databases">
        <authorList>
            <consortium name="DOE Joint Genome Institute"/>
            <person name="Kuo A."/>
            <person name="Miyauchi S."/>
            <person name="Kiss E."/>
            <person name="Drula E."/>
            <person name="Kohler A."/>
            <person name="Sanchez-Garcia M."/>
            <person name="Andreopoulos B."/>
            <person name="Barry K.W."/>
            <person name="Bonito G."/>
            <person name="Buee M."/>
            <person name="Carver A."/>
            <person name="Chen C."/>
            <person name="Cichocki N."/>
            <person name="Clum A."/>
            <person name="Culley D."/>
            <person name="Crous P.W."/>
            <person name="Fauchery L."/>
            <person name="Girlanda M."/>
            <person name="Hayes R."/>
            <person name="Keri Z."/>
            <person name="LaButti K."/>
            <person name="Lipzen A."/>
            <person name="Lombard V."/>
            <person name="Magnuson J."/>
            <person name="Maillard F."/>
            <person name="Morin E."/>
            <person name="Murat C."/>
            <person name="Nolan M."/>
            <person name="Ohm R."/>
            <person name="Pangilinan J."/>
            <person name="Pereira M."/>
            <person name="Perotto S."/>
            <person name="Peter M."/>
            <person name="Riley R."/>
            <person name="Sitrit Y."/>
            <person name="Stielow B."/>
            <person name="Szollosi G."/>
            <person name="Zifcakova L."/>
            <person name="Stursova M."/>
            <person name="Spatafora J.W."/>
            <person name="Tedersoo L."/>
            <person name="Vaario L.-M."/>
            <person name="Yamada A."/>
            <person name="Yan M."/>
            <person name="Wang P."/>
            <person name="Xu J."/>
            <person name="Bruns T."/>
            <person name="Baldrian P."/>
            <person name="Vilgalys R."/>
            <person name="Henrissat B."/>
            <person name="Grigoriev I.V."/>
            <person name="Hibbett D."/>
            <person name="Nagy L.G."/>
            <person name="Martin F.M."/>
        </authorList>
    </citation>
    <scope>NUCLEOTIDE SEQUENCE</scope>
    <source>
        <strain evidence="7">BED1</strain>
    </source>
</reference>
<name>A0AAD4GAT3_BOLED</name>
<reference evidence="7" key="2">
    <citation type="journal article" date="2020" name="Nat. Commun.">
        <title>Large-scale genome sequencing of mycorrhizal fungi provides insights into the early evolution of symbiotic traits.</title>
        <authorList>
            <person name="Miyauchi S."/>
            <person name="Kiss E."/>
            <person name="Kuo A."/>
            <person name="Drula E."/>
            <person name="Kohler A."/>
            <person name="Sanchez-Garcia M."/>
            <person name="Morin E."/>
            <person name="Andreopoulos B."/>
            <person name="Barry K.W."/>
            <person name="Bonito G."/>
            <person name="Buee M."/>
            <person name="Carver A."/>
            <person name="Chen C."/>
            <person name="Cichocki N."/>
            <person name="Clum A."/>
            <person name="Culley D."/>
            <person name="Crous P.W."/>
            <person name="Fauchery L."/>
            <person name="Girlanda M."/>
            <person name="Hayes R.D."/>
            <person name="Keri Z."/>
            <person name="LaButti K."/>
            <person name="Lipzen A."/>
            <person name="Lombard V."/>
            <person name="Magnuson J."/>
            <person name="Maillard F."/>
            <person name="Murat C."/>
            <person name="Nolan M."/>
            <person name="Ohm R.A."/>
            <person name="Pangilinan J."/>
            <person name="Pereira M.F."/>
            <person name="Perotto S."/>
            <person name="Peter M."/>
            <person name="Pfister S."/>
            <person name="Riley R."/>
            <person name="Sitrit Y."/>
            <person name="Stielow J.B."/>
            <person name="Szollosi G."/>
            <person name="Zifcakova L."/>
            <person name="Stursova M."/>
            <person name="Spatafora J.W."/>
            <person name="Tedersoo L."/>
            <person name="Vaario L.M."/>
            <person name="Yamada A."/>
            <person name="Yan M."/>
            <person name="Wang P."/>
            <person name="Xu J."/>
            <person name="Bruns T."/>
            <person name="Baldrian P."/>
            <person name="Vilgalys R."/>
            <person name="Dunand C."/>
            <person name="Henrissat B."/>
            <person name="Grigoriev I.V."/>
            <person name="Hibbett D."/>
            <person name="Nagy L.G."/>
            <person name="Martin F.M."/>
        </authorList>
    </citation>
    <scope>NUCLEOTIDE SEQUENCE</scope>
    <source>
        <strain evidence="7">BED1</strain>
    </source>
</reference>
<dbReference type="InterPro" id="IPR002403">
    <property type="entry name" value="Cyt_P450_E_grp-IV"/>
</dbReference>
<evidence type="ECO:0000256" key="3">
    <source>
        <dbReference type="ARBA" id="ARBA00022617"/>
    </source>
</evidence>
<dbReference type="PANTHER" id="PTHR24304:SF2">
    <property type="entry name" value="24-HYDROXYCHOLESTEROL 7-ALPHA-HYDROXYLASE"/>
    <property type="match status" value="1"/>
</dbReference>
<dbReference type="GO" id="GO:0008395">
    <property type="term" value="F:steroid hydroxylase activity"/>
    <property type="evidence" value="ECO:0007669"/>
    <property type="project" value="TreeGrafter"/>
</dbReference>
<dbReference type="PRINTS" id="PR00465">
    <property type="entry name" value="EP450IV"/>
</dbReference>
<keyword evidence="8" id="KW-1185">Reference proteome</keyword>
<organism evidence="7 8">
    <name type="scientific">Boletus edulis BED1</name>
    <dbReference type="NCBI Taxonomy" id="1328754"/>
    <lineage>
        <taxon>Eukaryota</taxon>
        <taxon>Fungi</taxon>
        <taxon>Dikarya</taxon>
        <taxon>Basidiomycota</taxon>
        <taxon>Agaricomycotina</taxon>
        <taxon>Agaricomycetes</taxon>
        <taxon>Agaricomycetidae</taxon>
        <taxon>Boletales</taxon>
        <taxon>Boletineae</taxon>
        <taxon>Boletaceae</taxon>
        <taxon>Boletoideae</taxon>
        <taxon>Boletus</taxon>
    </lineage>
</organism>
<comment type="similarity">
    <text evidence="2">Belongs to the cytochrome P450 family.</text>
</comment>
<dbReference type="Proteomes" id="UP001194468">
    <property type="component" value="Unassembled WGS sequence"/>
</dbReference>
<feature type="binding site" description="axial binding residue" evidence="6">
    <location>
        <position position="413"/>
    </location>
    <ligand>
        <name>heme</name>
        <dbReference type="ChEBI" id="CHEBI:30413"/>
    </ligand>
    <ligandPart>
        <name>Fe</name>
        <dbReference type="ChEBI" id="CHEBI:18248"/>
    </ligandPart>
</feature>
<keyword evidence="3 6" id="KW-0349">Heme</keyword>
<evidence type="ECO:0000256" key="5">
    <source>
        <dbReference type="ARBA" id="ARBA00023004"/>
    </source>
</evidence>
<dbReference type="EMBL" id="WHUW01000033">
    <property type="protein sequence ID" value="KAF8433485.1"/>
    <property type="molecule type" value="Genomic_DNA"/>
</dbReference>
<dbReference type="InterPro" id="IPR001128">
    <property type="entry name" value="Cyt_P450"/>
</dbReference>
<comment type="caution">
    <text evidence="7">The sequence shown here is derived from an EMBL/GenBank/DDBJ whole genome shotgun (WGS) entry which is preliminary data.</text>
</comment>
<accession>A0AAD4GAT3</accession>
<comment type="cofactor">
    <cofactor evidence="1 6">
        <name>heme</name>
        <dbReference type="ChEBI" id="CHEBI:30413"/>
    </cofactor>
</comment>
<dbReference type="Pfam" id="PF00067">
    <property type="entry name" value="p450"/>
    <property type="match status" value="1"/>
</dbReference>
<sequence>MSSFILADIVTAIFYSYFFDASSFPPQVRSLLAGYDNGLLYVLNPRAFLSRCQQQCGPIYRVSLGSWRLVIVSSGDVMSSIFSASSQLLRHDPVHQGVKTNYAYLYEIMIRDLYPLVDRCFSPRSLGQTTQMFGPMLLSGIKNLTRDHSKSISLMQLTNEPLYTATNLVLFGSAFPTDSYKDFQTLNKSIPYRVGRTLLHYWPSYAARMRLLKSLRDYLQREEVNDSDDKFFGASSWQIFKDNNLQSLEGARLALAFLWALHTNTLGNSFFLLSFLLGDPNGFARVRAEIDSAVEKFGSLEALLQASPDKLDDPSFKLLTSAIMETMRLTVLHIGIRQANCDFDLKLKDGKMISIKKGEYMFGDVHAAHMDGTAFSDPETFVVDRFAQQPYRKKHLQTDGYPYHSFGGGRHACKGRWLAVYEIKVVLIILLHLFDFNLAEENSAGCLPRFHPRSNGVMHTEDDIFVRLSPRQAEKGF</sequence>
<dbReference type="GO" id="GO:0020037">
    <property type="term" value="F:heme binding"/>
    <property type="evidence" value="ECO:0007669"/>
    <property type="project" value="InterPro"/>
</dbReference>
<protein>
    <submittedName>
        <fullName evidence="7">Cytochrome P450</fullName>
    </submittedName>
</protein>
<dbReference type="GO" id="GO:0005506">
    <property type="term" value="F:iron ion binding"/>
    <property type="evidence" value="ECO:0007669"/>
    <property type="project" value="InterPro"/>
</dbReference>
<dbReference type="InterPro" id="IPR050529">
    <property type="entry name" value="CYP450_sterol_14alpha_dmase"/>
</dbReference>
<proteinExistence type="inferred from homology"/>
<dbReference type="Gene3D" id="1.10.630.10">
    <property type="entry name" value="Cytochrome P450"/>
    <property type="match status" value="1"/>
</dbReference>
<evidence type="ECO:0000313" key="8">
    <source>
        <dbReference type="Proteomes" id="UP001194468"/>
    </source>
</evidence>
<evidence type="ECO:0000256" key="4">
    <source>
        <dbReference type="ARBA" id="ARBA00022723"/>
    </source>
</evidence>
<keyword evidence="4 6" id="KW-0479">Metal-binding</keyword>
<evidence type="ECO:0000256" key="6">
    <source>
        <dbReference type="PIRSR" id="PIRSR602403-1"/>
    </source>
</evidence>
<keyword evidence="5 6" id="KW-0408">Iron</keyword>
<dbReference type="GO" id="GO:0016705">
    <property type="term" value="F:oxidoreductase activity, acting on paired donors, with incorporation or reduction of molecular oxygen"/>
    <property type="evidence" value="ECO:0007669"/>
    <property type="project" value="InterPro"/>
</dbReference>
<dbReference type="PANTHER" id="PTHR24304">
    <property type="entry name" value="CYTOCHROME P450 FAMILY 7"/>
    <property type="match status" value="1"/>
</dbReference>